<dbReference type="Pfam" id="PF01597">
    <property type="entry name" value="GCV_H"/>
    <property type="match status" value="1"/>
</dbReference>
<proteinExistence type="inferred from homology"/>
<dbReference type="InterPro" id="IPR002930">
    <property type="entry name" value="GCV_H"/>
</dbReference>
<dbReference type="HAMAP" id="MF_00272">
    <property type="entry name" value="GcvH"/>
    <property type="match status" value="1"/>
</dbReference>
<comment type="cofactor">
    <cofactor evidence="3">
        <name>(R)-lipoate</name>
        <dbReference type="ChEBI" id="CHEBI:83088"/>
    </cofactor>
    <text evidence="3">Binds 1 lipoyl cofactor covalently.</text>
</comment>
<dbReference type="EMBL" id="CP000916">
    <property type="protein sequence ID" value="ACM22649.1"/>
    <property type="molecule type" value="Genomic_DNA"/>
</dbReference>
<dbReference type="STRING" id="309803.CTN_0473"/>
<dbReference type="HOGENOM" id="CLU_097408_2_0_0"/>
<evidence type="ECO:0000256" key="2">
    <source>
        <dbReference type="ARBA" id="ARBA00022823"/>
    </source>
</evidence>
<comment type="function">
    <text evidence="3">The glycine cleavage system catalyzes the degradation of glycine. The H protein shuttles the methylamine group of glycine from the P protein to the T protein.</text>
</comment>
<organism evidence="6 7">
    <name type="scientific">Thermotoga neapolitana (strain ATCC 49049 / DSM 4359 / NBRC 107923 / NS-E)</name>
    <dbReference type="NCBI Taxonomy" id="309803"/>
    <lineage>
        <taxon>Bacteria</taxon>
        <taxon>Thermotogati</taxon>
        <taxon>Thermotogota</taxon>
        <taxon>Thermotogae</taxon>
        <taxon>Thermotogales</taxon>
        <taxon>Thermotogaceae</taxon>
        <taxon>Thermotoga</taxon>
    </lineage>
</organism>
<evidence type="ECO:0000256" key="3">
    <source>
        <dbReference type="HAMAP-Rule" id="MF_00272"/>
    </source>
</evidence>
<dbReference type="SUPFAM" id="SSF51230">
    <property type="entry name" value="Single hybrid motif"/>
    <property type="match status" value="1"/>
</dbReference>
<dbReference type="PANTHER" id="PTHR11715:SF3">
    <property type="entry name" value="GLYCINE CLEAVAGE SYSTEM H PROTEIN-RELATED"/>
    <property type="match status" value="1"/>
</dbReference>
<dbReference type="NCBIfam" id="TIGR00527">
    <property type="entry name" value="gcvH"/>
    <property type="match status" value="1"/>
</dbReference>
<dbReference type="InterPro" id="IPR011053">
    <property type="entry name" value="Single_hybrid_motif"/>
</dbReference>
<dbReference type="RefSeq" id="WP_015918968.1">
    <property type="nucleotide sequence ID" value="NC_011978.1"/>
</dbReference>
<comment type="subunit">
    <text evidence="3">The glycine cleavage system is composed of four proteins: P, T, L and H.</text>
</comment>
<dbReference type="AlphaFoldDB" id="B9K6R6"/>
<feature type="modified residue" description="N6-lipoyllysine" evidence="3 4">
    <location>
        <position position="60"/>
    </location>
</feature>
<dbReference type="PANTHER" id="PTHR11715">
    <property type="entry name" value="GLYCINE CLEAVAGE SYSTEM H PROTEIN"/>
    <property type="match status" value="1"/>
</dbReference>
<evidence type="ECO:0000259" key="5">
    <source>
        <dbReference type="PROSITE" id="PS50968"/>
    </source>
</evidence>
<dbReference type="NCBIfam" id="NF002270">
    <property type="entry name" value="PRK01202.1"/>
    <property type="match status" value="1"/>
</dbReference>
<dbReference type="Proteomes" id="UP000000445">
    <property type="component" value="Chromosome"/>
</dbReference>
<comment type="similarity">
    <text evidence="1 3">Belongs to the GcvH family.</text>
</comment>
<name>B9K6R6_THENN</name>
<keyword evidence="2 3" id="KW-0450">Lipoyl</keyword>
<protein>
    <recommendedName>
        <fullName evidence="3">Glycine cleavage system H protein</fullName>
    </recommendedName>
</protein>
<dbReference type="PROSITE" id="PS00189">
    <property type="entry name" value="LIPOYL"/>
    <property type="match status" value="1"/>
</dbReference>
<dbReference type="KEGG" id="tna:CTN_0473"/>
<dbReference type="GO" id="GO:0019464">
    <property type="term" value="P:glycine decarboxylation via glycine cleavage system"/>
    <property type="evidence" value="ECO:0007669"/>
    <property type="project" value="UniProtKB-UniRule"/>
</dbReference>
<evidence type="ECO:0000313" key="6">
    <source>
        <dbReference type="EMBL" id="ACM22649.1"/>
    </source>
</evidence>
<gene>
    <name evidence="3" type="primary">gcvH</name>
    <name evidence="6" type="ordered locus">CTN_0473</name>
</gene>
<dbReference type="InterPro" id="IPR033753">
    <property type="entry name" value="GCV_H/Fam206"/>
</dbReference>
<sequence>MRMKKYTRTHEWVEIEGKMATVGITNHAQEELGDVVYVDLPEVGKEVKKGDVVASIESVKAAADVYAPLSGKITEVNERLESEPELINKDAEGEGWIFKMEIADESELSDLLDEQAYREFCEQK</sequence>
<dbReference type="GO" id="GO:0005960">
    <property type="term" value="C:glycine cleavage complex"/>
    <property type="evidence" value="ECO:0007669"/>
    <property type="project" value="InterPro"/>
</dbReference>
<dbReference type="InterPro" id="IPR017453">
    <property type="entry name" value="GCV_H_sub"/>
</dbReference>
<dbReference type="Gene3D" id="2.40.50.100">
    <property type="match status" value="1"/>
</dbReference>
<dbReference type="eggNOG" id="COG0509">
    <property type="taxonomic scope" value="Bacteria"/>
</dbReference>
<dbReference type="CDD" id="cd06848">
    <property type="entry name" value="GCS_H"/>
    <property type="match status" value="1"/>
</dbReference>
<dbReference type="InterPro" id="IPR003016">
    <property type="entry name" value="2-oxoA_DH_lipoyl-BS"/>
</dbReference>
<dbReference type="GO" id="GO:0009249">
    <property type="term" value="P:protein lipoylation"/>
    <property type="evidence" value="ECO:0007669"/>
    <property type="project" value="TreeGrafter"/>
</dbReference>
<reference evidence="6 7" key="1">
    <citation type="journal article" date="2009" name="Biosci. Biotechnol. Biochem.">
        <title>WeGAS: a web-based microbial genome annotation system.</title>
        <authorList>
            <person name="Lee D."/>
            <person name="Seo H."/>
            <person name="Park C."/>
            <person name="Park K."/>
        </authorList>
    </citation>
    <scope>NUCLEOTIDE SEQUENCE [LARGE SCALE GENOMIC DNA]</scope>
    <source>
        <strain evidence="7">ATCC 49049 / DSM 4359 / NBRC 107923 / NS-E</strain>
    </source>
</reference>
<keyword evidence="7" id="KW-1185">Reference proteome</keyword>
<accession>B9K6R6</accession>
<evidence type="ECO:0000256" key="4">
    <source>
        <dbReference type="PIRSR" id="PIRSR617453-50"/>
    </source>
</evidence>
<dbReference type="InterPro" id="IPR000089">
    <property type="entry name" value="Biotin_lipoyl"/>
</dbReference>
<feature type="domain" description="Lipoyl-binding" evidence="5">
    <location>
        <begin position="19"/>
        <end position="101"/>
    </location>
</feature>
<dbReference type="GO" id="GO:0005829">
    <property type="term" value="C:cytosol"/>
    <property type="evidence" value="ECO:0007669"/>
    <property type="project" value="TreeGrafter"/>
</dbReference>
<dbReference type="PROSITE" id="PS50968">
    <property type="entry name" value="BIOTINYL_LIPOYL"/>
    <property type="match status" value="1"/>
</dbReference>
<evidence type="ECO:0000313" key="7">
    <source>
        <dbReference type="Proteomes" id="UP000000445"/>
    </source>
</evidence>
<evidence type="ECO:0000256" key="1">
    <source>
        <dbReference type="ARBA" id="ARBA00009249"/>
    </source>
</evidence>